<reference evidence="1 2" key="1">
    <citation type="journal article" date="2020" name="ISME J.">
        <title>Uncovering the hidden diversity of litter-decomposition mechanisms in mushroom-forming fungi.</title>
        <authorList>
            <person name="Floudas D."/>
            <person name="Bentzer J."/>
            <person name="Ahren D."/>
            <person name="Johansson T."/>
            <person name="Persson P."/>
            <person name="Tunlid A."/>
        </authorList>
    </citation>
    <scope>NUCLEOTIDE SEQUENCE [LARGE SCALE GENOMIC DNA]</scope>
    <source>
        <strain evidence="1 2">CBS 146.42</strain>
    </source>
</reference>
<evidence type="ECO:0000313" key="1">
    <source>
        <dbReference type="EMBL" id="KAF5350443.1"/>
    </source>
</evidence>
<dbReference type="AlphaFoldDB" id="A0A8H5FVN0"/>
<accession>A0A8H5FVN0</accession>
<evidence type="ECO:0000313" key="2">
    <source>
        <dbReference type="Proteomes" id="UP000559027"/>
    </source>
</evidence>
<keyword evidence="2" id="KW-1185">Reference proteome</keyword>
<dbReference type="Proteomes" id="UP000559027">
    <property type="component" value="Unassembled WGS sequence"/>
</dbReference>
<name>A0A8H5FVN0_9AGAR</name>
<dbReference type="OrthoDB" id="10467040at2759"/>
<sequence>MPKLGICCIEVPHKVPKQFWQDPSPNANGITANNNEITIRNAWEWLCTFLHHCPKLKVLQLYDPHGAIPIDMIKDLVCAVKDASACFIVTPGAEWSQRPEVDEAFWEMLRETRHPREDDIGVTMLRDKDGKPWVSVGWFVEPFAEDWLRSEECVRDTGFRWDILDEYYV</sequence>
<comment type="caution">
    <text evidence="1">The sequence shown here is derived from an EMBL/GenBank/DDBJ whole genome shotgun (WGS) entry which is preliminary data.</text>
</comment>
<organism evidence="1 2">
    <name type="scientific">Leucocoprinus leucothites</name>
    <dbReference type="NCBI Taxonomy" id="201217"/>
    <lineage>
        <taxon>Eukaryota</taxon>
        <taxon>Fungi</taxon>
        <taxon>Dikarya</taxon>
        <taxon>Basidiomycota</taxon>
        <taxon>Agaricomycotina</taxon>
        <taxon>Agaricomycetes</taxon>
        <taxon>Agaricomycetidae</taxon>
        <taxon>Agaricales</taxon>
        <taxon>Agaricineae</taxon>
        <taxon>Agaricaceae</taxon>
        <taxon>Leucocoprinus</taxon>
    </lineage>
</organism>
<gene>
    <name evidence="1" type="ORF">D9756_008587</name>
</gene>
<protein>
    <submittedName>
        <fullName evidence="1">Uncharacterized protein</fullName>
    </submittedName>
</protein>
<proteinExistence type="predicted"/>
<dbReference type="EMBL" id="JAACJO010000014">
    <property type="protein sequence ID" value="KAF5350443.1"/>
    <property type="molecule type" value="Genomic_DNA"/>
</dbReference>